<sequence length="134" mass="15808">MTQSTSETYKYLILDIAEIETFVRLCEKGRLPIDLILDKTDEKIEKVIEIKFKMARGSDIKEDEEKEVQQLFKRLVQIKDGNPERWNRYTPEGNMTACGTDYLSNDVYCYYFILKAVAAHKKNMREQVKKMIVE</sequence>
<organism evidence="1 2">
    <name type="scientific">Chironomus riparius</name>
    <dbReference type="NCBI Taxonomy" id="315576"/>
    <lineage>
        <taxon>Eukaryota</taxon>
        <taxon>Metazoa</taxon>
        <taxon>Ecdysozoa</taxon>
        <taxon>Arthropoda</taxon>
        <taxon>Hexapoda</taxon>
        <taxon>Insecta</taxon>
        <taxon>Pterygota</taxon>
        <taxon>Neoptera</taxon>
        <taxon>Endopterygota</taxon>
        <taxon>Diptera</taxon>
        <taxon>Nematocera</taxon>
        <taxon>Chironomoidea</taxon>
        <taxon>Chironomidae</taxon>
        <taxon>Chironominae</taxon>
        <taxon>Chironomus</taxon>
    </lineage>
</organism>
<name>A0A9N9WTM5_9DIPT</name>
<accession>A0A9N9WTM5</accession>
<dbReference type="AlphaFoldDB" id="A0A9N9WTM5"/>
<dbReference type="EMBL" id="OU895878">
    <property type="protein sequence ID" value="CAG9805569.1"/>
    <property type="molecule type" value="Genomic_DNA"/>
</dbReference>
<dbReference type="OrthoDB" id="9996086at2759"/>
<protein>
    <submittedName>
        <fullName evidence="1">Uncharacterized protein</fullName>
    </submittedName>
</protein>
<reference evidence="1" key="2">
    <citation type="submission" date="2022-10" db="EMBL/GenBank/DDBJ databases">
        <authorList>
            <consortium name="ENA_rothamsted_submissions"/>
            <consortium name="culmorum"/>
            <person name="King R."/>
        </authorList>
    </citation>
    <scope>NUCLEOTIDE SEQUENCE</scope>
</reference>
<proteinExistence type="predicted"/>
<gene>
    <name evidence="1" type="ORF">CHIRRI_LOCUS8440</name>
</gene>
<evidence type="ECO:0000313" key="1">
    <source>
        <dbReference type="EMBL" id="CAG9805569.1"/>
    </source>
</evidence>
<evidence type="ECO:0000313" key="2">
    <source>
        <dbReference type="Proteomes" id="UP001153620"/>
    </source>
</evidence>
<reference evidence="1" key="1">
    <citation type="submission" date="2022-01" db="EMBL/GenBank/DDBJ databases">
        <authorList>
            <person name="King R."/>
        </authorList>
    </citation>
    <scope>NUCLEOTIDE SEQUENCE</scope>
</reference>
<keyword evidence="2" id="KW-1185">Reference proteome</keyword>
<dbReference type="Proteomes" id="UP001153620">
    <property type="component" value="Chromosome 2"/>
</dbReference>